<keyword evidence="4" id="KW-0503">Monooxygenase</keyword>
<dbReference type="PANTHER" id="PTHR46972:SF1">
    <property type="entry name" value="FAD DEPENDENT OXIDOREDUCTASE DOMAIN-CONTAINING PROTEIN"/>
    <property type="match status" value="1"/>
</dbReference>
<keyword evidence="1" id="KW-0285">Flavoprotein</keyword>
<name>A0AAD4KKV2_9EURO</name>
<dbReference type="InterPro" id="IPR036188">
    <property type="entry name" value="FAD/NAD-bd_sf"/>
</dbReference>
<evidence type="ECO:0000256" key="2">
    <source>
        <dbReference type="ARBA" id="ARBA00022827"/>
    </source>
</evidence>
<dbReference type="GeneID" id="70247606"/>
<dbReference type="PRINTS" id="PR00420">
    <property type="entry name" value="RNGMNOXGNASE"/>
</dbReference>
<evidence type="ECO:0000256" key="3">
    <source>
        <dbReference type="ARBA" id="ARBA00023002"/>
    </source>
</evidence>
<dbReference type="RefSeq" id="XP_046066929.1">
    <property type="nucleotide sequence ID" value="XM_046217319.1"/>
</dbReference>
<comment type="caution">
    <text evidence="6">The sequence shown here is derived from an EMBL/GenBank/DDBJ whole genome shotgun (WGS) entry which is preliminary data.</text>
</comment>
<dbReference type="EMBL" id="JAJTJA010000013">
    <property type="protein sequence ID" value="KAH8690733.1"/>
    <property type="molecule type" value="Genomic_DNA"/>
</dbReference>
<keyword evidence="3" id="KW-0560">Oxidoreductase</keyword>
<dbReference type="AlphaFoldDB" id="A0AAD4KKV2"/>
<protein>
    <recommendedName>
        <fullName evidence="5">FAD-binding domain-containing protein</fullName>
    </recommendedName>
</protein>
<dbReference type="Proteomes" id="UP001201262">
    <property type="component" value="Unassembled WGS sequence"/>
</dbReference>
<evidence type="ECO:0000256" key="4">
    <source>
        <dbReference type="ARBA" id="ARBA00023033"/>
    </source>
</evidence>
<keyword evidence="7" id="KW-1185">Reference proteome</keyword>
<evidence type="ECO:0000259" key="5">
    <source>
        <dbReference type="Pfam" id="PF01494"/>
    </source>
</evidence>
<evidence type="ECO:0000256" key="1">
    <source>
        <dbReference type="ARBA" id="ARBA00022630"/>
    </source>
</evidence>
<accession>A0AAD4KKV2</accession>
<reference evidence="6" key="1">
    <citation type="submission" date="2021-12" db="EMBL/GenBank/DDBJ databases">
        <title>Convergent genome expansion in fungi linked to evolution of root-endophyte symbiosis.</title>
        <authorList>
            <consortium name="DOE Joint Genome Institute"/>
            <person name="Ke Y.-H."/>
            <person name="Bonito G."/>
            <person name="Liao H.-L."/>
            <person name="Looney B."/>
            <person name="Rojas-Flechas A."/>
            <person name="Nash J."/>
            <person name="Hameed K."/>
            <person name="Schadt C."/>
            <person name="Martin F."/>
            <person name="Crous P.W."/>
            <person name="Miettinen O."/>
            <person name="Magnuson J.K."/>
            <person name="Labbe J."/>
            <person name="Jacobson D."/>
            <person name="Doktycz M.J."/>
            <person name="Veneault-Fourrey C."/>
            <person name="Kuo A."/>
            <person name="Mondo S."/>
            <person name="Calhoun S."/>
            <person name="Riley R."/>
            <person name="Ohm R."/>
            <person name="LaButti K."/>
            <person name="Andreopoulos B."/>
            <person name="Pangilinan J."/>
            <person name="Nolan M."/>
            <person name="Tritt A."/>
            <person name="Clum A."/>
            <person name="Lipzen A."/>
            <person name="Daum C."/>
            <person name="Barry K."/>
            <person name="Grigoriev I.V."/>
            <person name="Vilgalys R."/>
        </authorList>
    </citation>
    <scope>NUCLEOTIDE SEQUENCE</scope>
    <source>
        <strain evidence="6">PMI_201</strain>
    </source>
</reference>
<evidence type="ECO:0000313" key="7">
    <source>
        <dbReference type="Proteomes" id="UP001201262"/>
    </source>
</evidence>
<proteinExistence type="predicted"/>
<keyword evidence="2" id="KW-0274">FAD</keyword>
<dbReference type="Pfam" id="PF01494">
    <property type="entry name" value="FAD_binding_3"/>
    <property type="match status" value="1"/>
</dbReference>
<dbReference type="GO" id="GO:0071949">
    <property type="term" value="F:FAD binding"/>
    <property type="evidence" value="ECO:0007669"/>
    <property type="project" value="InterPro"/>
</dbReference>
<gene>
    <name evidence="6" type="ORF">BGW36DRAFT_389235</name>
</gene>
<dbReference type="InterPro" id="IPR002938">
    <property type="entry name" value="FAD-bd"/>
</dbReference>
<organism evidence="6 7">
    <name type="scientific">Talaromyces proteolyticus</name>
    <dbReference type="NCBI Taxonomy" id="1131652"/>
    <lineage>
        <taxon>Eukaryota</taxon>
        <taxon>Fungi</taxon>
        <taxon>Dikarya</taxon>
        <taxon>Ascomycota</taxon>
        <taxon>Pezizomycotina</taxon>
        <taxon>Eurotiomycetes</taxon>
        <taxon>Eurotiomycetidae</taxon>
        <taxon>Eurotiales</taxon>
        <taxon>Trichocomaceae</taxon>
        <taxon>Talaromyces</taxon>
        <taxon>Talaromyces sect. Bacilispori</taxon>
    </lineage>
</organism>
<feature type="domain" description="FAD-binding" evidence="5">
    <location>
        <begin position="324"/>
        <end position="365"/>
    </location>
</feature>
<evidence type="ECO:0000313" key="6">
    <source>
        <dbReference type="EMBL" id="KAH8690733.1"/>
    </source>
</evidence>
<dbReference type="GO" id="GO:0004497">
    <property type="term" value="F:monooxygenase activity"/>
    <property type="evidence" value="ECO:0007669"/>
    <property type="project" value="UniProtKB-KW"/>
</dbReference>
<dbReference type="Gene3D" id="3.50.50.60">
    <property type="entry name" value="FAD/NAD(P)-binding domain"/>
    <property type="match status" value="1"/>
</dbReference>
<sequence length="424" mass="46954">MKPPSIAIIGGGPSGLLFARLLELSSIRDYVVFERDESAKPGVWQQGGTLDLHGPSGQLALKRAGLFEDFSTKLARWNATCFHVLDPTAKTVVNFKEERDAPEIDRLQLRQLLLSSIPQNKIRWGHAVSTVERKAKDGQVGKDNGCTIHFTNGTSASGFHLIVGADGSWSKVRHLIIPAKPVYSGKMFIEGIISHGNPIYMKANEIAGPGSMLAIGNQKQISLQQVSNGTYRLYFGLKVPEDFYGFSHNQNASQAQEKSTLHADIASRSETLRQLLLSSDDFYARWAPLLRALIENAEGPFRPWPLYRMDPEAVGWNRDVAPGVTLLGDAAHVSTPFVGEGVNCSMLDAVMLADSIIKYYDNGATPTNDETTWLEHALASYEKEMFVRGRDLIQRSTESEERLFAENAPDLFLEWFNSALQDKS</sequence>
<dbReference type="PANTHER" id="PTHR46972">
    <property type="entry name" value="MONOOXYGENASE ASQM-RELATED"/>
    <property type="match status" value="1"/>
</dbReference>
<dbReference type="SUPFAM" id="SSF51905">
    <property type="entry name" value="FAD/NAD(P)-binding domain"/>
    <property type="match status" value="1"/>
</dbReference>